<evidence type="ECO:0000256" key="1">
    <source>
        <dbReference type="SAM" id="Coils"/>
    </source>
</evidence>
<feature type="non-terminal residue" evidence="2">
    <location>
        <position position="1"/>
    </location>
</feature>
<accession>B3G4B4</accession>
<evidence type="ECO:0000313" key="2">
    <source>
        <dbReference type="EMBL" id="ACD54662.1"/>
    </source>
</evidence>
<dbReference type="AlphaFoldDB" id="B3G4B4"/>
<protein>
    <submittedName>
        <fullName evidence="2">Uncharacterized protein</fullName>
    </submittedName>
</protein>
<sequence length="367" mass="43118">QHKLCIVHLNEHFNLINAQSVPLVDEINTLFDLFKTISSSRPSFLLELETWRQDACGKIDNLYQTIRQEFEETLAEERIKQKNELDQLRNRINKLIEEEEASQKDIDTIILKISQEYITIEKPTTLSKDLWLHSNPWKTMPLKNCDRSIAASDNHLLVVQTHKLYLFDQQLTLQNESQYPYDIYTLDEQTMTVKKSTFSNRFMEREWWCGTCSNDSLFVTAKVVGSSVFEFSLQPSIELVEEHRPPIFCTQDEFISDISASNNFLAIAVVNDKDDVRFDLYAIGTRQQAWSLQLDRIPSTCRIRCCTLNNDQWIMIDRNKRELYHISQNGKLLNKEKYREVPWNAVQFNINCIAILTKQNINLHQLF</sequence>
<organism evidence="2">
    <name type="scientific">Adineta vaga</name>
    <name type="common">Rotifer</name>
    <name type="synonym">Callidina vaga</name>
    <dbReference type="NCBI Taxonomy" id="104782"/>
    <lineage>
        <taxon>Eukaryota</taxon>
        <taxon>Metazoa</taxon>
        <taxon>Spiralia</taxon>
        <taxon>Gnathifera</taxon>
        <taxon>Rotifera</taxon>
        <taxon>Eurotatoria</taxon>
        <taxon>Bdelloidea</taxon>
        <taxon>Adinetida</taxon>
        <taxon>Adinetidae</taxon>
        <taxon>Adineta</taxon>
    </lineage>
</organism>
<keyword evidence="1" id="KW-0175">Coiled coil</keyword>
<proteinExistence type="predicted"/>
<dbReference type="EMBL" id="EU643476">
    <property type="protein sequence ID" value="ACD54662.1"/>
    <property type="molecule type" value="Genomic_DNA"/>
</dbReference>
<reference evidence="2" key="1">
    <citation type="journal article" date="2008" name="Science">
        <title>Massive horizontal gene transfer in bdelloid rotifers.</title>
        <authorList>
            <person name="Gladyshev E.A."/>
            <person name="Meselson M.S."/>
            <person name="Arkhipova I.R."/>
        </authorList>
    </citation>
    <scope>NUCLEOTIDE SEQUENCE</scope>
</reference>
<feature type="coiled-coil region" evidence="1">
    <location>
        <begin position="71"/>
        <end position="105"/>
    </location>
</feature>
<name>B3G4B4_ADIVA</name>